<comment type="subcellular location">
    <subcellularLocation>
        <location evidence="1">Periplasm</location>
    </subcellularLocation>
</comment>
<name>A0A1M5QGY4_9RHOB</name>
<dbReference type="Pfam" id="PF03480">
    <property type="entry name" value="DctP"/>
    <property type="match status" value="1"/>
</dbReference>
<proteinExistence type="predicted"/>
<dbReference type="GO" id="GO:0042597">
    <property type="term" value="C:periplasmic space"/>
    <property type="evidence" value="ECO:0007669"/>
    <property type="project" value="UniProtKB-SubCell"/>
</dbReference>
<evidence type="ECO:0000256" key="3">
    <source>
        <dbReference type="ARBA" id="ARBA00022764"/>
    </source>
</evidence>
<dbReference type="AlphaFoldDB" id="A0A1M5QGY4"/>
<organism evidence="5 6">
    <name type="scientific">Cognatishimia maritima</name>
    <dbReference type="NCBI Taxonomy" id="870908"/>
    <lineage>
        <taxon>Bacteria</taxon>
        <taxon>Pseudomonadati</taxon>
        <taxon>Pseudomonadota</taxon>
        <taxon>Alphaproteobacteria</taxon>
        <taxon>Rhodobacterales</taxon>
        <taxon>Paracoccaceae</taxon>
        <taxon>Cognatishimia</taxon>
    </lineage>
</organism>
<dbReference type="Gene3D" id="3.40.190.170">
    <property type="entry name" value="Bacterial extracellular solute-binding protein, family 7"/>
    <property type="match status" value="1"/>
</dbReference>
<dbReference type="NCBIfam" id="NF037995">
    <property type="entry name" value="TRAP_S1"/>
    <property type="match status" value="1"/>
</dbReference>
<evidence type="ECO:0000256" key="4">
    <source>
        <dbReference type="SAM" id="SignalP"/>
    </source>
</evidence>
<protein>
    <submittedName>
        <fullName evidence="5">TRAP-type C4-dicarboxylate transport system, substrate-binding protein</fullName>
    </submittedName>
</protein>
<reference evidence="6" key="1">
    <citation type="submission" date="2016-11" db="EMBL/GenBank/DDBJ databases">
        <authorList>
            <person name="Varghese N."/>
            <person name="Submissions S."/>
        </authorList>
    </citation>
    <scope>NUCLEOTIDE SEQUENCE [LARGE SCALE GENOMIC DNA]</scope>
    <source>
        <strain evidence="6">DSM 28223</strain>
    </source>
</reference>
<dbReference type="RefSeq" id="WP_072792890.1">
    <property type="nucleotide sequence ID" value="NZ_FQWM01000003.1"/>
</dbReference>
<dbReference type="GO" id="GO:0055085">
    <property type="term" value="P:transmembrane transport"/>
    <property type="evidence" value="ECO:0007669"/>
    <property type="project" value="InterPro"/>
</dbReference>
<keyword evidence="3" id="KW-0574">Periplasm</keyword>
<feature type="chain" id="PRO_5013133045" evidence="4">
    <location>
        <begin position="26"/>
        <end position="339"/>
    </location>
</feature>
<evidence type="ECO:0000313" key="5">
    <source>
        <dbReference type="EMBL" id="SHH13131.1"/>
    </source>
</evidence>
<dbReference type="PANTHER" id="PTHR33376:SF15">
    <property type="entry name" value="BLL6794 PROTEIN"/>
    <property type="match status" value="1"/>
</dbReference>
<evidence type="ECO:0000256" key="1">
    <source>
        <dbReference type="ARBA" id="ARBA00004418"/>
    </source>
</evidence>
<dbReference type="InterPro" id="IPR038404">
    <property type="entry name" value="TRAP_DctP_sf"/>
</dbReference>
<dbReference type="PANTHER" id="PTHR33376">
    <property type="match status" value="1"/>
</dbReference>
<keyword evidence="6" id="KW-1185">Reference proteome</keyword>
<dbReference type="InterPro" id="IPR018389">
    <property type="entry name" value="DctP_fam"/>
</dbReference>
<evidence type="ECO:0000256" key="2">
    <source>
        <dbReference type="ARBA" id="ARBA00022729"/>
    </source>
</evidence>
<feature type="signal peptide" evidence="4">
    <location>
        <begin position="1"/>
        <end position="25"/>
    </location>
</feature>
<evidence type="ECO:0000313" key="6">
    <source>
        <dbReference type="Proteomes" id="UP000184211"/>
    </source>
</evidence>
<dbReference type="STRING" id="870908.SAMN04488044_1993"/>
<sequence>MKLIKTLCAAALTAAATFTAPTLSAAEEINIKYHAFTGVGPSNLATRWFMDEVEKRTEGKVKFTRIFGGPLGKLSGQPENIKVGAFDMGDFSPVYNPGLFPLANVTSLPFMTDNPMAHVHSGHELFQTPEVEAEFTAMNLKYLYPGQWGSIQMLSHDPIRSIEDLKAAKIRAHGGAAEILKALDITVYGIPWGELPAAAERKVVTAAIIGAPADAYAFGFGEIFSYWDAVDWFYFPLPVAMNLDTWNSLPEDVKAVIEEVRNETVPQARLLLEATEGEAVDALNKQTEVVKLDDAEWEKMIGVRNTAWQNWVDAREADGLPGQAVLDAFVALLEKHDDL</sequence>
<dbReference type="EMBL" id="FQWM01000003">
    <property type="protein sequence ID" value="SHH13131.1"/>
    <property type="molecule type" value="Genomic_DNA"/>
</dbReference>
<dbReference type="Proteomes" id="UP000184211">
    <property type="component" value="Unassembled WGS sequence"/>
</dbReference>
<accession>A0A1M5QGY4</accession>
<keyword evidence="2 4" id="KW-0732">Signal</keyword>
<gene>
    <name evidence="5" type="ORF">SAMN04488044_1993</name>
</gene>